<dbReference type="PANTHER" id="PTHR33434:SF2">
    <property type="entry name" value="FATTY ACID-BINDING PROTEIN TM_1468"/>
    <property type="match status" value="1"/>
</dbReference>
<dbReference type="Proteomes" id="UP000012984">
    <property type="component" value="Chromosome"/>
</dbReference>
<dbReference type="AlphaFoldDB" id="M9WCV7"/>
<reference evidence="2 3" key="1">
    <citation type="journal article" date="2013" name="Genome Announc.">
        <title>Complete Genome Sequence of Mycoplasma putrefaciens Strain 9231, One of the Agents of Contagious Agalactia in Goats.</title>
        <authorList>
            <person name="Dupuy V."/>
            <person name="Sirand-Pugnet P."/>
            <person name="Baranowski E."/>
            <person name="Barre A."/>
            <person name="Breton M."/>
            <person name="Couture C."/>
            <person name="Dordet-Frisoni E."/>
            <person name="Gaurivaud P."/>
            <person name="Jacob D."/>
            <person name="Lemaitre C."/>
            <person name="Manso-Silvan L."/>
            <person name="Nikolski M."/>
            <person name="Nouvel L.X."/>
            <person name="Poumarat F."/>
            <person name="Tardy F."/>
            <person name="Thebault P."/>
            <person name="Theil S."/>
            <person name="Citti C."/>
            <person name="Blanchard A."/>
            <person name="Thiaucourt F."/>
        </authorList>
    </citation>
    <scope>NUCLEOTIDE SEQUENCE [LARGE SCALE GENOMIC DNA]</scope>
    <source>
        <strain evidence="2">Mput9231</strain>
    </source>
</reference>
<keyword evidence="1" id="KW-0446">Lipid-binding</keyword>
<gene>
    <name evidence="2" type="ORF">MPUT9231_5560</name>
</gene>
<dbReference type="eggNOG" id="COG1307">
    <property type="taxonomic scope" value="Bacteria"/>
</dbReference>
<protein>
    <recommendedName>
        <fullName evidence="4">DegV family protein</fullName>
    </recommendedName>
</protein>
<sequence length="285" mass="31983">MTVKIGLLVDSASTYDASIFKETNIELIPLHIVMPDNTEFLDTNSNVVDNKILERVGNGENVKTSQASIGELEQKYQELLKKYDHVVHIPITKNLSSMLQTASLVSQDEKFIDKVTVYQNTDLAAQAISEIALRLDQALKDGSVSTVQQAIEFIDQNKEKVYVSIIPGDLKKLSSGGRATGIITTVLNIFKTKLLIVWAKDPIKEAFGRTYSALTEKVIKNLKDKYKDKKFKLFVLRTPLTSDKTFDNVIDVLKEEKINFIREMVPNIYTVHAGIETIGFVAIEE</sequence>
<evidence type="ECO:0000256" key="1">
    <source>
        <dbReference type="ARBA" id="ARBA00023121"/>
    </source>
</evidence>
<name>M9WCV7_9MOLU</name>
<evidence type="ECO:0000313" key="3">
    <source>
        <dbReference type="Proteomes" id="UP000012984"/>
    </source>
</evidence>
<proteinExistence type="predicted"/>
<dbReference type="InterPro" id="IPR050270">
    <property type="entry name" value="DegV_domain_contain"/>
</dbReference>
<dbReference type="Gene3D" id="3.30.1180.10">
    <property type="match status" value="1"/>
</dbReference>
<dbReference type="PROSITE" id="PS51482">
    <property type="entry name" value="DEGV"/>
    <property type="match status" value="1"/>
</dbReference>
<dbReference type="Gene3D" id="3.40.50.10170">
    <property type="match status" value="1"/>
</dbReference>
<dbReference type="NCBIfam" id="TIGR00762">
    <property type="entry name" value="DegV"/>
    <property type="match status" value="1"/>
</dbReference>
<dbReference type="KEGG" id="mput:MPUT9231_5560"/>
<dbReference type="SUPFAM" id="SSF82549">
    <property type="entry name" value="DAK1/DegV-like"/>
    <property type="match status" value="1"/>
</dbReference>
<organism evidence="2 3">
    <name type="scientific">Mycoplasma putrefaciens Mput9231</name>
    <dbReference type="NCBI Taxonomy" id="1292033"/>
    <lineage>
        <taxon>Bacteria</taxon>
        <taxon>Bacillati</taxon>
        <taxon>Mycoplasmatota</taxon>
        <taxon>Mollicutes</taxon>
        <taxon>Mycoplasmataceae</taxon>
        <taxon>Mycoplasma</taxon>
    </lineage>
</organism>
<dbReference type="GO" id="GO:0008289">
    <property type="term" value="F:lipid binding"/>
    <property type="evidence" value="ECO:0007669"/>
    <property type="project" value="UniProtKB-KW"/>
</dbReference>
<dbReference type="HOGENOM" id="CLU_048251_3_0_14"/>
<dbReference type="Pfam" id="PF02645">
    <property type="entry name" value="DegV"/>
    <property type="match status" value="1"/>
</dbReference>
<dbReference type="InterPro" id="IPR003797">
    <property type="entry name" value="DegV"/>
</dbReference>
<dbReference type="PATRIC" id="fig|1292033.3.peg.547"/>
<dbReference type="PANTHER" id="PTHR33434">
    <property type="entry name" value="DEGV DOMAIN-CONTAINING PROTEIN DR_1986-RELATED"/>
    <property type="match status" value="1"/>
</dbReference>
<keyword evidence="3" id="KW-1185">Reference proteome</keyword>
<evidence type="ECO:0008006" key="4">
    <source>
        <dbReference type="Google" id="ProtNLM"/>
    </source>
</evidence>
<dbReference type="InterPro" id="IPR043168">
    <property type="entry name" value="DegV_C"/>
</dbReference>
<evidence type="ECO:0000313" key="2">
    <source>
        <dbReference type="EMBL" id="AGJ90957.1"/>
    </source>
</evidence>
<dbReference type="EMBL" id="CP004357">
    <property type="protein sequence ID" value="AGJ90957.1"/>
    <property type="molecule type" value="Genomic_DNA"/>
</dbReference>
<accession>M9WCV7</accession>